<dbReference type="PANTHER" id="PTHR46093">
    <property type="entry name" value="ACYL-COA-BINDING DOMAIN-CONTAINING PROTEIN 5"/>
    <property type="match status" value="1"/>
</dbReference>
<feature type="domain" description="Attractin/MKLN-like beta-propeller" evidence="3">
    <location>
        <begin position="133"/>
        <end position="407"/>
    </location>
</feature>
<proteinExistence type="predicted"/>
<dbReference type="PANTHER" id="PTHR46093:SF18">
    <property type="entry name" value="FIBRONECTIN TYPE-III DOMAIN-CONTAINING PROTEIN"/>
    <property type="match status" value="1"/>
</dbReference>
<keyword evidence="5" id="KW-1185">Reference proteome</keyword>
<dbReference type="OrthoDB" id="4447at2759"/>
<keyword evidence="1" id="KW-0880">Kelch repeat</keyword>
<dbReference type="Pfam" id="PF24981">
    <property type="entry name" value="Beta-prop_ATRN-LZTR1"/>
    <property type="match status" value="1"/>
</dbReference>
<accession>A0A0L0DAZ9</accession>
<keyword evidence="2" id="KW-0677">Repeat</keyword>
<dbReference type="EMBL" id="GL349451">
    <property type="protein sequence ID" value="KNC48473.1"/>
    <property type="molecule type" value="Genomic_DNA"/>
</dbReference>
<protein>
    <recommendedName>
        <fullName evidence="3">Attractin/MKLN-like beta-propeller domain-containing protein</fullName>
    </recommendedName>
</protein>
<evidence type="ECO:0000256" key="2">
    <source>
        <dbReference type="ARBA" id="ARBA00022737"/>
    </source>
</evidence>
<dbReference type="AlphaFoldDB" id="A0A0L0DAZ9"/>
<dbReference type="SUPFAM" id="SSF117281">
    <property type="entry name" value="Kelch motif"/>
    <property type="match status" value="1"/>
</dbReference>
<dbReference type="Proteomes" id="UP000054408">
    <property type="component" value="Unassembled WGS sequence"/>
</dbReference>
<name>A0A0L0DAZ9_THETB</name>
<evidence type="ECO:0000313" key="5">
    <source>
        <dbReference type="Proteomes" id="UP000054408"/>
    </source>
</evidence>
<evidence type="ECO:0000256" key="1">
    <source>
        <dbReference type="ARBA" id="ARBA00022441"/>
    </source>
</evidence>
<reference evidence="4 5" key="1">
    <citation type="submission" date="2010-05" db="EMBL/GenBank/DDBJ databases">
        <title>The Genome Sequence of Thecamonas trahens ATCC 50062.</title>
        <authorList>
            <consortium name="The Broad Institute Genome Sequencing Platform"/>
            <person name="Russ C."/>
            <person name="Cuomo C."/>
            <person name="Shea T."/>
            <person name="Young S.K."/>
            <person name="Zeng Q."/>
            <person name="Koehrsen M."/>
            <person name="Haas B."/>
            <person name="Borodovsky M."/>
            <person name="Guigo R."/>
            <person name="Alvarado L."/>
            <person name="Berlin A."/>
            <person name="Bochicchio J."/>
            <person name="Borenstein D."/>
            <person name="Chapman S."/>
            <person name="Chen Z."/>
            <person name="Freedman E."/>
            <person name="Gellesch M."/>
            <person name="Goldberg J."/>
            <person name="Griggs A."/>
            <person name="Gujja S."/>
            <person name="Heilman E."/>
            <person name="Heiman D."/>
            <person name="Hepburn T."/>
            <person name="Howarth C."/>
            <person name="Jen D."/>
            <person name="Larson L."/>
            <person name="Mehta T."/>
            <person name="Park D."/>
            <person name="Pearson M."/>
            <person name="Roberts A."/>
            <person name="Saif S."/>
            <person name="Shenoy N."/>
            <person name="Sisk P."/>
            <person name="Stolte C."/>
            <person name="Sykes S."/>
            <person name="Thomson T."/>
            <person name="Walk T."/>
            <person name="White J."/>
            <person name="Yandava C."/>
            <person name="Burger G."/>
            <person name="Gray M.W."/>
            <person name="Holland P.W.H."/>
            <person name="King N."/>
            <person name="Lang F.B.F."/>
            <person name="Roger A.J."/>
            <person name="Ruiz-Trillo I."/>
            <person name="Lander E."/>
            <person name="Nusbaum C."/>
        </authorList>
    </citation>
    <scope>NUCLEOTIDE SEQUENCE [LARGE SCALE GENOMIC DNA]</scope>
    <source>
        <strain evidence="4 5">ATCC 50062</strain>
    </source>
</reference>
<evidence type="ECO:0000259" key="3">
    <source>
        <dbReference type="Pfam" id="PF24981"/>
    </source>
</evidence>
<dbReference type="Gene3D" id="2.120.10.80">
    <property type="entry name" value="Kelch-type beta propeller"/>
    <property type="match status" value="2"/>
</dbReference>
<dbReference type="InterPro" id="IPR015915">
    <property type="entry name" value="Kelch-typ_b-propeller"/>
</dbReference>
<sequence>MFSLLGRGTGTAAAMATRRWLQATGTGTGMTGATVAALLQNMRPCVDEAAAAAHLARRWASSSAFPSTLVWEPVPDPESASMPAGRCGLGAAQLGSHVFVLGGDVGSPPDGTASSEFVVRKVVSSPNKQQAPKGWVAVQALNAGPDARFGHSFSTSESSLSLFMAGGSTGRNARTAEFWRFVVYPQTLSRGNVAGEWHILPELPEPRDLHTATLIEGASASAIIIGGRGPQVATADVWSYSVPSSKWTKLYDAKAHGPSPDAPVALAGHAAVPSALAPEIVVFGPGYPALEAAMKESVPDGVEPANAVWAFNLSSKTWRRMGSDGGGPPLPVAGASAVSTDGGRTMIVVGGATVDPESGEPSWHSQSPWLYDFASESWHPLKSVNEPAGIVAHGVIPCDGHFLVIGGETADRTPTMAAWNVTHVDTNE</sequence>
<dbReference type="InterPro" id="IPR056737">
    <property type="entry name" value="Beta-prop_ATRN-MKLN-like"/>
</dbReference>
<dbReference type="RefSeq" id="XP_013758585.1">
    <property type="nucleotide sequence ID" value="XM_013903131.1"/>
</dbReference>
<evidence type="ECO:0000313" key="4">
    <source>
        <dbReference type="EMBL" id="KNC48473.1"/>
    </source>
</evidence>
<gene>
    <name evidence="4" type="ORF">AMSG_04921</name>
</gene>
<dbReference type="GeneID" id="25564435"/>
<organism evidence="4 5">
    <name type="scientific">Thecamonas trahens ATCC 50062</name>
    <dbReference type="NCBI Taxonomy" id="461836"/>
    <lineage>
        <taxon>Eukaryota</taxon>
        <taxon>Apusozoa</taxon>
        <taxon>Apusomonadida</taxon>
        <taxon>Apusomonadidae</taxon>
        <taxon>Thecamonas</taxon>
    </lineage>
</organism>